<organism evidence="5 6">
    <name type="scientific">Spartinivicinus poritis</name>
    <dbReference type="NCBI Taxonomy" id="2994640"/>
    <lineage>
        <taxon>Bacteria</taxon>
        <taxon>Pseudomonadati</taxon>
        <taxon>Pseudomonadota</taxon>
        <taxon>Gammaproteobacteria</taxon>
        <taxon>Oceanospirillales</taxon>
        <taxon>Zooshikellaceae</taxon>
        <taxon>Spartinivicinus</taxon>
    </lineage>
</organism>
<gene>
    <name evidence="5" type="ORF">ORQ98_01230</name>
</gene>
<dbReference type="RefSeq" id="WP_274686949.1">
    <property type="nucleotide sequence ID" value="NZ_JAPMOU010000001.1"/>
</dbReference>
<dbReference type="SMART" id="SM00062">
    <property type="entry name" value="PBPb"/>
    <property type="match status" value="1"/>
</dbReference>
<dbReference type="Gene3D" id="3.40.190.10">
    <property type="entry name" value="Periplasmic binding protein-like II"/>
    <property type="match status" value="2"/>
</dbReference>
<evidence type="ECO:0000256" key="1">
    <source>
        <dbReference type="ARBA" id="ARBA00010333"/>
    </source>
</evidence>
<evidence type="ECO:0000256" key="2">
    <source>
        <dbReference type="ARBA" id="ARBA00022729"/>
    </source>
</evidence>
<accession>A0ABT5U2J5</accession>
<comment type="similarity">
    <text evidence="1">Belongs to the bacterial solute-binding protein 3 family.</text>
</comment>
<evidence type="ECO:0000313" key="6">
    <source>
        <dbReference type="Proteomes" id="UP001528823"/>
    </source>
</evidence>
<evidence type="ECO:0000259" key="4">
    <source>
        <dbReference type="SMART" id="SM00062"/>
    </source>
</evidence>
<feature type="domain" description="Solute-binding protein family 3/N-terminal" evidence="4">
    <location>
        <begin position="29"/>
        <end position="252"/>
    </location>
</feature>
<proteinExistence type="inferred from homology"/>
<evidence type="ECO:0000256" key="3">
    <source>
        <dbReference type="SAM" id="SignalP"/>
    </source>
</evidence>
<feature type="chain" id="PRO_5046902036" evidence="3">
    <location>
        <begin position="27"/>
        <end position="260"/>
    </location>
</feature>
<sequence length="260" mass="29348">MIFMKKMACSILLGSIASAYSLISFADKTVTISTGEYSPWVSKKLKHLGYVSHIVNEAFKREGYTVEFKFFPWKRAYESAKKGEFHATSFWFKSPDREKDFYYSEPVSTEKTVFFHLKTNPLTDWSSVADLKGKTIGATTGYTYTKAFWEAGENGTVKISTASSDDKNFKKLLASRVDLFPMGTVAGYGLLADKFDETSVHLITFHPKPLVESTGHLLFSKQKAGNEELLKIFNAGLKKLKDEGLDQKWREDLMAGGYKK</sequence>
<dbReference type="Pfam" id="PF00497">
    <property type="entry name" value="SBP_bac_3"/>
    <property type="match status" value="1"/>
</dbReference>
<dbReference type="EMBL" id="JAPMOU010000001">
    <property type="protein sequence ID" value="MDE1460578.1"/>
    <property type="molecule type" value="Genomic_DNA"/>
</dbReference>
<protein>
    <submittedName>
        <fullName evidence="5">Transporter substrate-binding domain-containing protein</fullName>
    </submittedName>
</protein>
<dbReference type="Proteomes" id="UP001528823">
    <property type="component" value="Unassembled WGS sequence"/>
</dbReference>
<reference evidence="5 6" key="1">
    <citation type="submission" date="2022-11" db="EMBL/GenBank/DDBJ databases">
        <title>Spartinivicinus poritis sp. nov., isolated from scleractinian coral Porites lutea.</title>
        <authorList>
            <person name="Zhang G."/>
            <person name="Cai L."/>
            <person name="Wei Q."/>
        </authorList>
    </citation>
    <scope>NUCLEOTIDE SEQUENCE [LARGE SCALE GENOMIC DNA]</scope>
    <source>
        <strain evidence="5 6">A2-2</strain>
    </source>
</reference>
<dbReference type="PANTHER" id="PTHR35936:SF25">
    <property type="entry name" value="ABC TRANSPORTER SUBSTRATE-BINDING PROTEIN"/>
    <property type="match status" value="1"/>
</dbReference>
<keyword evidence="6" id="KW-1185">Reference proteome</keyword>
<dbReference type="PANTHER" id="PTHR35936">
    <property type="entry name" value="MEMBRANE-BOUND LYTIC MUREIN TRANSGLYCOSYLASE F"/>
    <property type="match status" value="1"/>
</dbReference>
<comment type="caution">
    <text evidence="5">The sequence shown here is derived from an EMBL/GenBank/DDBJ whole genome shotgun (WGS) entry which is preliminary data.</text>
</comment>
<dbReference type="SUPFAM" id="SSF53850">
    <property type="entry name" value="Periplasmic binding protein-like II"/>
    <property type="match status" value="1"/>
</dbReference>
<evidence type="ECO:0000313" key="5">
    <source>
        <dbReference type="EMBL" id="MDE1460578.1"/>
    </source>
</evidence>
<dbReference type="InterPro" id="IPR001638">
    <property type="entry name" value="Solute-binding_3/MltF_N"/>
</dbReference>
<name>A0ABT5U2J5_9GAMM</name>
<feature type="signal peptide" evidence="3">
    <location>
        <begin position="1"/>
        <end position="26"/>
    </location>
</feature>
<keyword evidence="2 3" id="KW-0732">Signal</keyword>